<dbReference type="GO" id="GO:0005634">
    <property type="term" value="C:nucleus"/>
    <property type="evidence" value="ECO:0007669"/>
    <property type="project" value="UniProtKB-SubCell"/>
</dbReference>
<comment type="subcellular location">
    <subcellularLocation>
        <location evidence="3">Cytoplasm</location>
    </subcellularLocation>
    <subcellularLocation>
        <location evidence="2">Nucleus</location>
    </subcellularLocation>
</comment>
<evidence type="ECO:0000313" key="11">
    <source>
        <dbReference type="Proteomes" id="UP000664521"/>
    </source>
</evidence>
<organism evidence="10 11">
    <name type="scientific">Heterodermia speciosa</name>
    <dbReference type="NCBI Taxonomy" id="116794"/>
    <lineage>
        <taxon>Eukaryota</taxon>
        <taxon>Fungi</taxon>
        <taxon>Dikarya</taxon>
        <taxon>Ascomycota</taxon>
        <taxon>Pezizomycotina</taxon>
        <taxon>Lecanoromycetes</taxon>
        <taxon>OSLEUM clade</taxon>
        <taxon>Lecanoromycetidae</taxon>
        <taxon>Caliciales</taxon>
        <taxon>Physciaceae</taxon>
        <taxon>Heterodermia</taxon>
    </lineage>
</organism>
<proteinExistence type="inferred from homology"/>
<dbReference type="EMBL" id="CAJPDS010000067">
    <property type="protein sequence ID" value="CAF9933315.1"/>
    <property type="molecule type" value="Genomic_DNA"/>
</dbReference>
<feature type="compositionally biased region" description="Polar residues" evidence="8">
    <location>
        <begin position="218"/>
        <end position="232"/>
    </location>
</feature>
<protein>
    <recommendedName>
        <fullName evidence="5">Restriction of telomere capping protein 4</fullName>
    </recommendedName>
</protein>
<evidence type="ECO:0000256" key="8">
    <source>
        <dbReference type="SAM" id="MobiDB-lite"/>
    </source>
</evidence>
<evidence type="ECO:0000256" key="4">
    <source>
        <dbReference type="ARBA" id="ARBA00009461"/>
    </source>
</evidence>
<dbReference type="OrthoDB" id="128308at2759"/>
<evidence type="ECO:0000313" key="10">
    <source>
        <dbReference type="EMBL" id="CAF9933315.1"/>
    </source>
</evidence>
<comment type="function">
    <text evidence="1">May be involved in a process influencing telomere capping.</text>
</comment>
<accession>A0A8H3G053</accession>
<feature type="domain" description="Restriction of telomere capping protein 4 C-terminal" evidence="9">
    <location>
        <begin position="408"/>
        <end position="532"/>
    </location>
</feature>
<keyword evidence="11" id="KW-1185">Reference proteome</keyword>
<comment type="similarity">
    <text evidence="4">Belongs to the RTC4 family.</text>
</comment>
<evidence type="ECO:0000256" key="1">
    <source>
        <dbReference type="ARBA" id="ARBA00002738"/>
    </source>
</evidence>
<reference evidence="10" key="1">
    <citation type="submission" date="2021-03" db="EMBL/GenBank/DDBJ databases">
        <authorList>
            <person name="Tagirdzhanova G."/>
        </authorList>
    </citation>
    <scope>NUCLEOTIDE SEQUENCE</scope>
</reference>
<comment type="caution">
    <text evidence="10">The sequence shown here is derived from an EMBL/GenBank/DDBJ whole genome shotgun (WGS) entry which is preliminary data.</text>
</comment>
<dbReference type="Pfam" id="PF14474">
    <property type="entry name" value="RTC4"/>
    <property type="match status" value="1"/>
</dbReference>
<evidence type="ECO:0000256" key="7">
    <source>
        <dbReference type="ARBA" id="ARBA00023242"/>
    </source>
</evidence>
<dbReference type="PANTHER" id="PTHR41391:SF1">
    <property type="entry name" value="RESTRICTION OF TELOMERE CAPPING PROTEIN 4"/>
    <property type="match status" value="1"/>
</dbReference>
<dbReference type="GO" id="GO:0005737">
    <property type="term" value="C:cytoplasm"/>
    <property type="evidence" value="ECO:0007669"/>
    <property type="project" value="UniProtKB-SubCell"/>
</dbReference>
<evidence type="ECO:0000256" key="3">
    <source>
        <dbReference type="ARBA" id="ARBA00004496"/>
    </source>
</evidence>
<name>A0A8H3G053_9LECA</name>
<keyword evidence="7" id="KW-0539">Nucleus</keyword>
<evidence type="ECO:0000259" key="9">
    <source>
        <dbReference type="SMART" id="SM01312"/>
    </source>
</evidence>
<gene>
    <name evidence="10" type="ORF">HETSPECPRED_008602</name>
</gene>
<evidence type="ECO:0000256" key="5">
    <source>
        <dbReference type="ARBA" id="ARBA00015162"/>
    </source>
</evidence>
<dbReference type="PANTHER" id="PTHR41391">
    <property type="entry name" value="RESTRICTION OF TELOMERE CAPPING PROTEIN 4"/>
    <property type="match status" value="1"/>
</dbReference>
<dbReference type="InterPro" id="IPR028094">
    <property type="entry name" value="RTC4_C"/>
</dbReference>
<dbReference type="SMART" id="SM01312">
    <property type="entry name" value="RTC4"/>
    <property type="match status" value="1"/>
</dbReference>
<keyword evidence="6" id="KW-0963">Cytoplasm</keyword>
<feature type="compositionally biased region" description="Polar residues" evidence="8">
    <location>
        <begin position="124"/>
        <end position="137"/>
    </location>
</feature>
<evidence type="ECO:0000256" key="2">
    <source>
        <dbReference type="ARBA" id="ARBA00004123"/>
    </source>
</evidence>
<feature type="compositionally biased region" description="Acidic residues" evidence="8">
    <location>
        <begin position="34"/>
        <end position="45"/>
    </location>
</feature>
<dbReference type="InterPro" id="IPR039024">
    <property type="entry name" value="RTC4"/>
</dbReference>
<dbReference type="Proteomes" id="UP000664521">
    <property type="component" value="Unassembled WGS sequence"/>
</dbReference>
<evidence type="ECO:0000256" key="6">
    <source>
        <dbReference type="ARBA" id="ARBA00022490"/>
    </source>
</evidence>
<feature type="region of interest" description="Disordered" evidence="8">
    <location>
        <begin position="1"/>
        <end position="243"/>
    </location>
</feature>
<dbReference type="AlphaFoldDB" id="A0A8H3G053"/>
<sequence>MDYKAASLHPYLKKEPPAARQPTPDEDILRPPDDSSDEDTPDSDFGDAPPPKKRKLSESGDSVTMESIPRQPKTSSVWDPLPPTASDIKPTVWTSSQRNSGGMDEDLEEVFSLSQKSERKKSKNTYSKNKPNNNIHTAESKPEKPKKTLASPAKTRQDAQGFMTRDTTDLESRLSNGPYNNRDEFKFKVPPDIAVASPERPNGLRRSTRSSDAFIDDTQPSRLPSGHATPTKSSRKQPTFRAPKVIEVASPQRGTRSLTSFRQPLALFETDEVGTDDMQGLLKNLKSKQYLPSKLPASSTTDSSLLSISNGAASSSSLTSPADSPGLDCSNDEPAPALCPVCKIPVDRAFLEEFNNGKPLRARQQTYFCKAHKIRIAEQEWKEKGYPKIDWANFDRRLEKLHPLIEDILAEKKPSYYRNAFEDRISRGQMKTLKATLFDSVTMEGVLPGYYGSRGARAIIEDITSRFAARIRGLSSSDSVISTGGVPSYIQAVLAPEVAVRLVMEDMKVPDEEGARCIIRDSVKIGNLLNEEQDEAIHVIESEDELAM</sequence>